<organism evidence="6 7">
    <name type="scientific">Desmophyllum pertusum</name>
    <dbReference type="NCBI Taxonomy" id="174260"/>
    <lineage>
        <taxon>Eukaryota</taxon>
        <taxon>Metazoa</taxon>
        <taxon>Cnidaria</taxon>
        <taxon>Anthozoa</taxon>
        <taxon>Hexacorallia</taxon>
        <taxon>Scleractinia</taxon>
        <taxon>Caryophylliina</taxon>
        <taxon>Caryophylliidae</taxon>
        <taxon>Desmophyllum</taxon>
    </lineage>
</organism>
<evidence type="ECO:0000256" key="1">
    <source>
        <dbReference type="ARBA" id="ARBA00007285"/>
    </source>
</evidence>
<dbReference type="EMBL" id="MU825880">
    <property type="protein sequence ID" value="KAJ7385599.1"/>
    <property type="molecule type" value="Genomic_DNA"/>
</dbReference>
<accession>A0A9W9ZTB6</accession>
<feature type="region of interest" description="Disordered" evidence="3">
    <location>
        <begin position="193"/>
        <end position="311"/>
    </location>
</feature>
<protein>
    <submittedName>
        <fullName evidence="6">Protein canopy 4</fullName>
    </submittedName>
</protein>
<dbReference type="Proteomes" id="UP001163046">
    <property type="component" value="Unassembled WGS sequence"/>
</dbReference>
<evidence type="ECO:0000256" key="2">
    <source>
        <dbReference type="ARBA" id="ARBA00022729"/>
    </source>
</evidence>
<feature type="signal peptide" evidence="4">
    <location>
        <begin position="1"/>
        <end position="19"/>
    </location>
</feature>
<evidence type="ECO:0000259" key="5">
    <source>
        <dbReference type="Pfam" id="PF11938"/>
    </source>
</evidence>
<feature type="compositionally biased region" description="Basic and acidic residues" evidence="3">
    <location>
        <begin position="249"/>
        <end position="260"/>
    </location>
</feature>
<feature type="compositionally biased region" description="Acidic residues" evidence="3">
    <location>
        <begin position="193"/>
        <end position="218"/>
    </location>
</feature>
<proteinExistence type="inferred from homology"/>
<feature type="region of interest" description="Disordered" evidence="3">
    <location>
        <begin position="334"/>
        <end position="357"/>
    </location>
</feature>
<evidence type="ECO:0000313" key="6">
    <source>
        <dbReference type="EMBL" id="KAJ7385599.1"/>
    </source>
</evidence>
<reference evidence="6" key="1">
    <citation type="submission" date="2023-01" db="EMBL/GenBank/DDBJ databases">
        <title>Genome assembly of the deep-sea coral Lophelia pertusa.</title>
        <authorList>
            <person name="Herrera S."/>
            <person name="Cordes E."/>
        </authorList>
    </citation>
    <scope>NUCLEOTIDE SEQUENCE</scope>
    <source>
        <strain evidence="6">USNM1676648</strain>
        <tissue evidence="6">Polyp</tissue>
    </source>
</reference>
<dbReference type="PANTHER" id="PTHR15382:SF8">
    <property type="entry name" value="CANOPY B"/>
    <property type="match status" value="1"/>
</dbReference>
<comment type="caution">
    <text evidence="6">The sequence shown here is derived from an EMBL/GenBank/DDBJ whole genome shotgun (WGS) entry which is preliminary data.</text>
</comment>
<evidence type="ECO:0000256" key="4">
    <source>
        <dbReference type="SAM" id="SignalP"/>
    </source>
</evidence>
<dbReference type="InterPro" id="IPR021852">
    <property type="entry name" value="DUF3456"/>
</dbReference>
<evidence type="ECO:0000256" key="3">
    <source>
        <dbReference type="SAM" id="MobiDB-lite"/>
    </source>
</evidence>
<name>A0A9W9ZTB6_9CNID</name>
<dbReference type="OrthoDB" id="6020060at2759"/>
<keyword evidence="2 4" id="KW-0732">Signal</keyword>
<evidence type="ECO:0000313" key="7">
    <source>
        <dbReference type="Proteomes" id="UP001163046"/>
    </source>
</evidence>
<dbReference type="Pfam" id="PF11938">
    <property type="entry name" value="DUF3456"/>
    <property type="match status" value="1"/>
</dbReference>
<feature type="compositionally biased region" description="Basic and acidic residues" evidence="3">
    <location>
        <begin position="286"/>
        <end position="311"/>
    </location>
</feature>
<feature type="compositionally biased region" description="Basic and acidic residues" evidence="3">
    <location>
        <begin position="345"/>
        <end position="357"/>
    </location>
</feature>
<feature type="compositionally biased region" description="Basic and acidic residues" evidence="3">
    <location>
        <begin position="219"/>
        <end position="237"/>
    </location>
</feature>
<sequence length="459" mass="54735">MRMFAALVLFLAILLAADGDKTAGEKIDEEEKNFLRNATFAKHLVQELEDELERSGKSNEIFRTGQIFQEQRKEINYRKSEVRLNEALENVCTNVLDYKVHKDKVKALRYEKKESVTFNTLKGLKKRGVKVELGFPDEMWDTPDAEVTRLKSRCELMVETYEDDLTEWYWHHQKENLTNWLCIERVLDPGEEECFNETEPEKEDEKEDNSASEEEKSENEEKQDERDEENEKKETSKTGKTKGKKTKGNGKDAKKPDSNSKKASPSEEEDSDKIQRLINKQAQEQEENRGNRKKPESVGGRMDERKRRELQTRLREIHDVDRLRRELRKIRQREMSEDDYAPSEPWEHHHHMDSSIPEEVRRDMRRHRFERMHEPEDLKRELRMRIIDLDDDDDFMGENSFAFRELRHRYMMEAEEIRDATELKKRIDDLDALSAIFSGGHERGRRRGRHGRRPRRDEL</sequence>
<dbReference type="PANTHER" id="PTHR15382">
    <property type="entry name" value="CTG4A-RELATED"/>
    <property type="match status" value="1"/>
</dbReference>
<keyword evidence="7" id="KW-1185">Reference proteome</keyword>
<dbReference type="AlphaFoldDB" id="A0A9W9ZTB6"/>
<feature type="compositionally biased region" description="Basic residues" evidence="3">
    <location>
        <begin position="443"/>
        <end position="459"/>
    </location>
</feature>
<feature type="domain" description="DUF3456" evidence="5">
    <location>
        <begin position="43"/>
        <end position="193"/>
    </location>
</feature>
<feature type="chain" id="PRO_5040751627" evidence="4">
    <location>
        <begin position="20"/>
        <end position="459"/>
    </location>
</feature>
<feature type="compositionally biased region" description="Basic residues" evidence="3">
    <location>
        <begin position="239"/>
        <end position="248"/>
    </location>
</feature>
<comment type="similarity">
    <text evidence="1">Belongs to the canopy family.</text>
</comment>
<feature type="region of interest" description="Disordered" evidence="3">
    <location>
        <begin position="438"/>
        <end position="459"/>
    </location>
</feature>
<gene>
    <name evidence="6" type="primary">CNPY4</name>
    <name evidence="6" type="ORF">OS493_015183</name>
</gene>